<gene>
    <name evidence="9" type="ORF">INF35_07135</name>
</gene>
<feature type="transmembrane region" description="Helical" evidence="8">
    <location>
        <begin position="87"/>
        <end position="108"/>
    </location>
</feature>
<dbReference type="Proteomes" id="UP000768567">
    <property type="component" value="Unassembled WGS sequence"/>
</dbReference>
<proteinExistence type="predicted"/>
<evidence type="ECO:0000256" key="8">
    <source>
        <dbReference type="SAM" id="Phobius"/>
    </source>
</evidence>
<keyword evidence="6 8" id="KW-1133">Transmembrane helix</keyword>
<dbReference type="EMBL" id="JADCKC010000002">
    <property type="protein sequence ID" value="MBE5037554.1"/>
    <property type="molecule type" value="Genomic_DNA"/>
</dbReference>
<dbReference type="RefSeq" id="WP_193500971.1">
    <property type="nucleotide sequence ID" value="NZ_JADCKC010000002.1"/>
</dbReference>
<protein>
    <submittedName>
        <fullName evidence="9">Glycosyltransferase family 39 protein</fullName>
    </submittedName>
</protein>
<comment type="subcellular location">
    <subcellularLocation>
        <location evidence="1">Cell membrane</location>
        <topology evidence="1">Multi-pass membrane protein</topology>
    </subcellularLocation>
</comment>
<organism evidence="9 10">
    <name type="scientific">Gemmiger gallinarum</name>
    <dbReference type="NCBI Taxonomy" id="2779354"/>
    <lineage>
        <taxon>Bacteria</taxon>
        <taxon>Bacillati</taxon>
        <taxon>Bacillota</taxon>
        <taxon>Clostridia</taxon>
        <taxon>Eubacteriales</taxon>
        <taxon>Gemmiger</taxon>
    </lineage>
</organism>
<feature type="transmembrane region" description="Helical" evidence="8">
    <location>
        <begin position="14"/>
        <end position="34"/>
    </location>
</feature>
<sequence length="477" mass="53206">MSNTPSPAALARRWLPDVLLVVFAAVLVVFGAQFTTNGNFWLDEFFSIEMVKLDWTEIPAATAADVHPPLYYFILKLFVTVFGNTHIVYRIASFVPYVLTVLMALVLFRPAFGRFAALVFLCLMAPNVSSLRFFTEARMYGWALFFVTLCGFAAYKITDAQSPRRGWWITLTVTGLCSAYLHYFALLAVCFVYLFLLIYTLRFDRKLLRGWLIAAAVSVICYLPWVFMAVSNILYQATGGFWLQELPALSETLELIIGSRVSSHTLLLLLTASVITYYLLPGCGSRSCRWLGLSGLLAAVGVIAMGYLASVALRPMYLSRYFFPVCGLLWLAMAVAAAGLTKRLPAVRVLLVVLILYAMYEPAMQYRSDLLDTNAAVAQTVSFVEDRAQPGDSIYSVTEHVDNRVLEFFYPDCDTHAGGDLADALPDEGGSLFLVYPEEDLSPELTDRLTAAGLTAVEWQGALLDNQWCRIYYLTPQ</sequence>
<evidence type="ECO:0000256" key="4">
    <source>
        <dbReference type="ARBA" id="ARBA00022679"/>
    </source>
</evidence>
<feature type="transmembrane region" description="Helical" evidence="8">
    <location>
        <begin position="140"/>
        <end position="158"/>
    </location>
</feature>
<feature type="transmembrane region" description="Helical" evidence="8">
    <location>
        <begin position="346"/>
        <end position="363"/>
    </location>
</feature>
<accession>A0ABR9R363</accession>
<evidence type="ECO:0000256" key="6">
    <source>
        <dbReference type="ARBA" id="ARBA00022989"/>
    </source>
</evidence>
<name>A0ABR9R363_9FIRM</name>
<feature type="transmembrane region" description="Helical" evidence="8">
    <location>
        <begin position="179"/>
        <end position="199"/>
    </location>
</feature>
<evidence type="ECO:0000256" key="7">
    <source>
        <dbReference type="ARBA" id="ARBA00023136"/>
    </source>
</evidence>
<keyword evidence="2" id="KW-1003">Cell membrane</keyword>
<keyword evidence="4" id="KW-0808">Transferase</keyword>
<dbReference type="PANTHER" id="PTHR33908">
    <property type="entry name" value="MANNOSYLTRANSFERASE YKCB-RELATED"/>
    <property type="match status" value="1"/>
</dbReference>
<evidence type="ECO:0000256" key="3">
    <source>
        <dbReference type="ARBA" id="ARBA00022676"/>
    </source>
</evidence>
<keyword evidence="5 8" id="KW-0812">Transmembrane</keyword>
<evidence type="ECO:0000313" key="10">
    <source>
        <dbReference type="Proteomes" id="UP000768567"/>
    </source>
</evidence>
<evidence type="ECO:0000256" key="5">
    <source>
        <dbReference type="ARBA" id="ARBA00022692"/>
    </source>
</evidence>
<feature type="transmembrane region" description="Helical" evidence="8">
    <location>
        <begin position="255"/>
        <end position="278"/>
    </location>
</feature>
<feature type="transmembrane region" description="Helical" evidence="8">
    <location>
        <begin position="290"/>
        <end position="309"/>
    </location>
</feature>
<keyword evidence="7 8" id="KW-0472">Membrane</keyword>
<dbReference type="PANTHER" id="PTHR33908:SF11">
    <property type="entry name" value="MEMBRANE PROTEIN"/>
    <property type="match status" value="1"/>
</dbReference>
<feature type="transmembrane region" description="Helical" evidence="8">
    <location>
        <begin position="211"/>
        <end position="235"/>
    </location>
</feature>
<evidence type="ECO:0000256" key="1">
    <source>
        <dbReference type="ARBA" id="ARBA00004651"/>
    </source>
</evidence>
<comment type="caution">
    <text evidence="9">The sequence shown here is derived from an EMBL/GenBank/DDBJ whole genome shotgun (WGS) entry which is preliminary data.</text>
</comment>
<evidence type="ECO:0000256" key="2">
    <source>
        <dbReference type="ARBA" id="ARBA00022475"/>
    </source>
</evidence>
<reference evidence="9 10" key="1">
    <citation type="submission" date="2020-10" db="EMBL/GenBank/DDBJ databases">
        <title>ChiBAC.</title>
        <authorList>
            <person name="Zenner C."/>
            <person name="Hitch T.C.A."/>
            <person name="Clavel T."/>
        </authorList>
    </citation>
    <scope>NUCLEOTIDE SEQUENCE [LARGE SCALE GENOMIC DNA]</scope>
    <source>
        <strain evidence="9 10">DSM 109015</strain>
    </source>
</reference>
<feature type="transmembrane region" description="Helical" evidence="8">
    <location>
        <begin position="321"/>
        <end position="340"/>
    </location>
</feature>
<keyword evidence="3" id="KW-0328">Glycosyltransferase</keyword>
<evidence type="ECO:0000313" key="9">
    <source>
        <dbReference type="EMBL" id="MBE5037554.1"/>
    </source>
</evidence>
<feature type="transmembrane region" description="Helical" evidence="8">
    <location>
        <begin position="115"/>
        <end position="134"/>
    </location>
</feature>
<keyword evidence="10" id="KW-1185">Reference proteome</keyword>
<dbReference type="InterPro" id="IPR050297">
    <property type="entry name" value="LipidA_mod_glycosyltrf_83"/>
</dbReference>